<comment type="caution">
    <text evidence="1">The sequence shown here is derived from an EMBL/GenBank/DDBJ whole genome shotgun (WGS) entry which is preliminary data.</text>
</comment>
<dbReference type="RefSeq" id="WP_110433861.1">
    <property type="nucleotide sequence ID" value="NZ_QGLR01000012.1"/>
</dbReference>
<sequence length="90" mass="9655">MVDALGLDPFFRGTPIGFNGSNATQRIGITPVMTEPRVATIFANHSSNYGEAVVQIFDKGAIDSSKILDGNVLASFENKVGIDMLPNDLR</sequence>
<dbReference type="EMBL" id="QGLR01000012">
    <property type="protein sequence ID" value="PXZ06295.1"/>
    <property type="molecule type" value="Genomic_DNA"/>
</dbReference>
<proteinExistence type="predicted"/>
<accession>A0A2V4DZL1</accession>
<protein>
    <submittedName>
        <fullName evidence="1">Uncharacterized protein</fullName>
    </submittedName>
</protein>
<gene>
    <name evidence="1" type="ORF">DKK70_09940</name>
</gene>
<reference evidence="1 2" key="1">
    <citation type="submission" date="2018-05" db="EMBL/GenBank/DDBJ databases">
        <title>Reference genomes for bee gut microbiota database.</title>
        <authorList>
            <person name="Ellegaard K.M."/>
        </authorList>
    </citation>
    <scope>NUCLEOTIDE SEQUENCE [LARGE SCALE GENOMIC DNA]</scope>
    <source>
        <strain evidence="1 2">ESL0182</strain>
    </source>
</reference>
<organism evidence="1 2">
    <name type="scientific">Gilliamella apicola</name>
    <dbReference type="NCBI Taxonomy" id="1196095"/>
    <lineage>
        <taxon>Bacteria</taxon>
        <taxon>Pseudomonadati</taxon>
        <taxon>Pseudomonadota</taxon>
        <taxon>Gammaproteobacteria</taxon>
        <taxon>Orbales</taxon>
        <taxon>Orbaceae</taxon>
        <taxon>Gilliamella</taxon>
    </lineage>
</organism>
<dbReference type="AlphaFoldDB" id="A0A2V4DZL1"/>
<evidence type="ECO:0000313" key="1">
    <source>
        <dbReference type="EMBL" id="PXZ06295.1"/>
    </source>
</evidence>
<evidence type="ECO:0000313" key="2">
    <source>
        <dbReference type="Proteomes" id="UP000247932"/>
    </source>
</evidence>
<dbReference type="Proteomes" id="UP000247932">
    <property type="component" value="Unassembled WGS sequence"/>
</dbReference>
<name>A0A2V4DZL1_9GAMM</name>
<keyword evidence="2" id="KW-1185">Reference proteome</keyword>